<protein>
    <submittedName>
        <fullName evidence="2">Uncharacterized protein</fullName>
    </submittedName>
</protein>
<dbReference type="RefSeq" id="WP_282543689.1">
    <property type="nucleotide sequence ID" value="NZ_JASCIQ010000018.1"/>
</dbReference>
<evidence type="ECO:0000313" key="3">
    <source>
        <dbReference type="Proteomes" id="UP001223978"/>
    </source>
</evidence>
<keyword evidence="3" id="KW-1185">Reference proteome</keyword>
<accession>A0ABT6SC30</accession>
<feature type="region of interest" description="Disordered" evidence="1">
    <location>
        <begin position="230"/>
        <end position="249"/>
    </location>
</feature>
<evidence type="ECO:0000313" key="2">
    <source>
        <dbReference type="EMBL" id="MDI3405752.1"/>
    </source>
</evidence>
<sequence>MNPSETSGISERADGDGRLRLLPSAERPQGAPARYTLKYPSTWTLLDLDPSTRDVAIRRHIEEQAKGTDAKPEVVDRIVRETRKSAREAYAQGALQVGSLLAFLPDVSTLMATGLVLRTRIPEGEPTDLGELMLAGGIHVNRTSAGRGSELNRVEIMELPEVGSVGRMTSLEDFDYYGKALVRTAVHQVVIPVPSSRDLMVLAGTTPNISMAEQFFDVFDAIAATFRFHEPEDDPGESATPGAGSEVGT</sequence>
<reference evidence="2 3" key="1">
    <citation type="submission" date="2023-05" db="EMBL/GenBank/DDBJ databases">
        <title>Draft genome sequence of Streptomyces sp. B-S-A6 isolated from a cave soil in Thailand.</title>
        <authorList>
            <person name="Chamroensaksri N."/>
            <person name="Muangham S."/>
        </authorList>
    </citation>
    <scope>NUCLEOTIDE SEQUENCE [LARGE SCALE GENOMIC DNA]</scope>
    <source>
        <strain evidence="2 3">B-S-A6</strain>
    </source>
</reference>
<comment type="caution">
    <text evidence="2">The sequence shown here is derived from an EMBL/GenBank/DDBJ whole genome shotgun (WGS) entry which is preliminary data.</text>
</comment>
<organism evidence="2 3">
    <name type="scientific">Streptomyces cavernicola</name>
    <dbReference type="NCBI Taxonomy" id="3043613"/>
    <lineage>
        <taxon>Bacteria</taxon>
        <taxon>Bacillati</taxon>
        <taxon>Actinomycetota</taxon>
        <taxon>Actinomycetes</taxon>
        <taxon>Kitasatosporales</taxon>
        <taxon>Streptomycetaceae</taxon>
        <taxon>Streptomyces</taxon>
    </lineage>
</organism>
<dbReference type="EMBL" id="JASCIQ010000018">
    <property type="protein sequence ID" value="MDI3405752.1"/>
    <property type="molecule type" value="Genomic_DNA"/>
</dbReference>
<proteinExistence type="predicted"/>
<name>A0ABT6SC30_9ACTN</name>
<gene>
    <name evidence="2" type="ORF">QIS96_18250</name>
</gene>
<evidence type="ECO:0000256" key="1">
    <source>
        <dbReference type="SAM" id="MobiDB-lite"/>
    </source>
</evidence>
<dbReference type="Proteomes" id="UP001223978">
    <property type="component" value="Unassembled WGS sequence"/>
</dbReference>